<proteinExistence type="inferred from homology"/>
<dbReference type="GO" id="GO:0047652">
    <property type="term" value="F:allantoate deiminase activity"/>
    <property type="evidence" value="ECO:0007669"/>
    <property type="project" value="UniProtKB-EC"/>
</dbReference>
<dbReference type="NCBIfam" id="TIGR01879">
    <property type="entry name" value="hydantase"/>
    <property type="match status" value="1"/>
</dbReference>
<dbReference type="InterPro" id="IPR002933">
    <property type="entry name" value="Peptidase_M20"/>
</dbReference>
<evidence type="ECO:0000313" key="5">
    <source>
        <dbReference type="Proteomes" id="UP000823485"/>
    </source>
</evidence>
<dbReference type="Proteomes" id="UP000823485">
    <property type="component" value="Unassembled WGS sequence"/>
</dbReference>
<keyword evidence="2 4" id="KW-0378">Hydrolase</keyword>
<evidence type="ECO:0000256" key="2">
    <source>
        <dbReference type="ARBA" id="ARBA00022801"/>
    </source>
</evidence>
<dbReference type="PANTHER" id="PTHR32494">
    <property type="entry name" value="ALLANTOATE DEIMINASE-RELATED"/>
    <property type="match status" value="1"/>
</dbReference>
<dbReference type="InterPro" id="IPR011650">
    <property type="entry name" value="Peptidase_M20_dimer"/>
</dbReference>
<comment type="similarity">
    <text evidence="1">Belongs to the peptidase M20 family.</text>
</comment>
<organism evidence="4 5">
    <name type="scientific">Siminovitchia thermophila</name>
    <dbReference type="NCBI Taxonomy" id="1245522"/>
    <lineage>
        <taxon>Bacteria</taxon>
        <taxon>Bacillati</taxon>
        <taxon>Bacillota</taxon>
        <taxon>Bacilli</taxon>
        <taxon>Bacillales</taxon>
        <taxon>Bacillaceae</taxon>
        <taxon>Siminovitchia</taxon>
    </lineage>
</organism>
<evidence type="ECO:0000313" key="4">
    <source>
        <dbReference type="EMBL" id="MBM7713108.1"/>
    </source>
</evidence>
<sequence>MAAQLQNATNHDIEKLGKEAIDRLVWLGRFGKDPAGGVTRLLYSREWVEAQRALKQWMESEGFVARFDEVGNLSGILEGANADETILTGSHIDTVTNGGLYDGQYGIVAGMIAIKYLKDHFGKPKRNIEVISFAEEEGSRFPYTFWGSKNVIGKASRKEVERIQDADGISFIEAMKASGFTFRDESKPPRQDLKAFIEVHVEQGQVLEAEQKSIGIVYSIVGQRRFSIEVTGEANHAGTTPMKYRKDAAYASSHMIYEMIKLAEQYGDPLVATVGKITFIPNNVNVVPGKVVFSLDVRHPDKQAIVQYSDLFKEKIRGISKEHEVEISINMQLDTDPVPMAPQLVELIENGCKLNKFSYKLMHSGAGHDAQMMAETIPTAMIFVPSRKGISHNPAEYTDYRDLGKGVKTLIGILYELAY</sequence>
<dbReference type="InterPro" id="IPR010158">
    <property type="entry name" value="Amidase_Cbmase"/>
</dbReference>
<dbReference type="PIRSF" id="PIRSF001235">
    <property type="entry name" value="Amidase_carbamoylase"/>
    <property type="match status" value="1"/>
</dbReference>
<accession>A0ABS2R0D5</accession>
<dbReference type="InterPro" id="IPR036264">
    <property type="entry name" value="Bact_exopeptidase_dim_dom"/>
</dbReference>
<dbReference type="RefSeq" id="WP_077109838.1">
    <property type="nucleotide sequence ID" value="NZ_JAFBFH010000001.1"/>
</dbReference>
<dbReference type="Gene3D" id="3.30.70.360">
    <property type="match status" value="1"/>
</dbReference>
<dbReference type="PANTHER" id="PTHR32494:SF5">
    <property type="entry name" value="ALLANTOATE AMIDOHYDROLASE"/>
    <property type="match status" value="1"/>
</dbReference>
<dbReference type="SUPFAM" id="SSF53187">
    <property type="entry name" value="Zn-dependent exopeptidases"/>
    <property type="match status" value="1"/>
</dbReference>
<dbReference type="SUPFAM" id="SSF55031">
    <property type="entry name" value="Bacterial exopeptidase dimerisation domain"/>
    <property type="match status" value="1"/>
</dbReference>
<reference evidence="4 5" key="1">
    <citation type="submission" date="2021-01" db="EMBL/GenBank/DDBJ databases">
        <title>Genomic Encyclopedia of Type Strains, Phase IV (KMG-IV): sequencing the most valuable type-strain genomes for metagenomic binning, comparative biology and taxonomic classification.</title>
        <authorList>
            <person name="Goeker M."/>
        </authorList>
    </citation>
    <scope>NUCLEOTIDE SEQUENCE [LARGE SCALE GENOMIC DNA]</scope>
    <source>
        <strain evidence="4 5">DSM 105453</strain>
    </source>
</reference>
<feature type="domain" description="Peptidase M20 dimerisation" evidence="3">
    <location>
        <begin position="222"/>
        <end position="322"/>
    </location>
</feature>
<dbReference type="Pfam" id="PF01546">
    <property type="entry name" value="Peptidase_M20"/>
    <property type="match status" value="1"/>
</dbReference>
<name>A0ABS2R0D5_9BACI</name>
<protein>
    <submittedName>
        <fullName evidence="4">Allantoate deiminase</fullName>
        <ecNumber evidence="4">3.5.3.9</ecNumber>
    </submittedName>
</protein>
<dbReference type="CDD" id="cd03884">
    <property type="entry name" value="M20_bAS"/>
    <property type="match status" value="1"/>
</dbReference>
<keyword evidence="5" id="KW-1185">Reference proteome</keyword>
<dbReference type="Gene3D" id="3.40.630.10">
    <property type="entry name" value="Zn peptidases"/>
    <property type="match status" value="1"/>
</dbReference>
<dbReference type="EMBL" id="JAFBFH010000001">
    <property type="protein sequence ID" value="MBM7713108.1"/>
    <property type="molecule type" value="Genomic_DNA"/>
</dbReference>
<dbReference type="NCBIfam" id="NF006771">
    <property type="entry name" value="PRK09290.1-5"/>
    <property type="match status" value="1"/>
</dbReference>
<gene>
    <name evidence="4" type="ORF">JOC94_000074</name>
</gene>
<comment type="caution">
    <text evidence="4">The sequence shown here is derived from an EMBL/GenBank/DDBJ whole genome shotgun (WGS) entry which is preliminary data.</text>
</comment>
<dbReference type="EC" id="3.5.3.9" evidence="4"/>
<evidence type="ECO:0000259" key="3">
    <source>
        <dbReference type="Pfam" id="PF07687"/>
    </source>
</evidence>
<dbReference type="Pfam" id="PF07687">
    <property type="entry name" value="M20_dimer"/>
    <property type="match status" value="1"/>
</dbReference>
<evidence type="ECO:0000256" key="1">
    <source>
        <dbReference type="ARBA" id="ARBA00006153"/>
    </source>
</evidence>
<dbReference type="NCBIfam" id="NF006768">
    <property type="entry name" value="PRK09290.1-1"/>
    <property type="match status" value="1"/>
</dbReference>